<reference evidence="1 2" key="1">
    <citation type="submission" date="2016-12" db="EMBL/GenBank/DDBJ databases">
        <title>Candidatus Reconcilibacillus cellulovorans genome.</title>
        <authorList>
            <person name="Kolinko S."/>
            <person name="Wu Y.-W."/>
            <person name="Tachea F."/>
            <person name="Denzel E."/>
            <person name="Hiras J."/>
            <person name="Baecker N."/>
            <person name="Chan L.J."/>
            <person name="Eichorst S.A."/>
            <person name="Frey D."/>
            <person name="Adams P.D."/>
            <person name="Pray T."/>
            <person name="Tanjore D."/>
            <person name="Petzold C.J."/>
            <person name="Gladden J.M."/>
            <person name="Simmons B.A."/>
            <person name="Singer S.W."/>
        </authorList>
    </citation>
    <scope>NUCLEOTIDE SEQUENCE [LARGE SCALE GENOMIC DNA]</scope>
    <source>
        <strain evidence="1">JTherm</strain>
    </source>
</reference>
<gene>
    <name evidence="1" type="ORF">BLM47_03605</name>
</gene>
<dbReference type="Pfam" id="PF10955">
    <property type="entry name" value="Fin"/>
    <property type="match status" value="1"/>
</dbReference>
<dbReference type="GO" id="GO:0010468">
    <property type="term" value="P:regulation of gene expression"/>
    <property type="evidence" value="ECO:0007669"/>
    <property type="project" value="InterPro"/>
</dbReference>
<dbReference type="AlphaFoldDB" id="A0A2A6E2C5"/>
<dbReference type="InterPro" id="IPR020115">
    <property type="entry name" value="Fin"/>
</dbReference>
<protein>
    <recommendedName>
        <fullName evidence="3">Peptide ABC transporter permease</fullName>
    </recommendedName>
</protein>
<sequence>MLVKYRCRYCRMPLGVLADERLDEARLGFAALTPEERADIITYDSDGEITVRLVCDYCRQALEAHPELWLAPNPLQ</sequence>
<evidence type="ECO:0008006" key="3">
    <source>
        <dbReference type="Google" id="ProtNLM"/>
    </source>
</evidence>
<dbReference type="EMBL" id="MOXJ01000005">
    <property type="protein sequence ID" value="PDO11145.1"/>
    <property type="molecule type" value="Genomic_DNA"/>
</dbReference>
<organism evidence="1 2">
    <name type="scientific">Candidatus Reconcilbacillus cellulovorans</name>
    <dbReference type="NCBI Taxonomy" id="1906605"/>
    <lineage>
        <taxon>Bacteria</taxon>
        <taxon>Bacillati</taxon>
        <taxon>Bacillota</taxon>
        <taxon>Bacilli</taxon>
        <taxon>Bacillales</taxon>
        <taxon>Paenibacillaceae</taxon>
        <taxon>Candidatus Reconcilbacillus</taxon>
    </lineage>
</organism>
<comment type="caution">
    <text evidence="1">The sequence shown here is derived from an EMBL/GenBank/DDBJ whole genome shotgun (WGS) entry which is preliminary data.</text>
</comment>
<name>A0A2A6E2C5_9BACL</name>
<dbReference type="Proteomes" id="UP000243688">
    <property type="component" value="Unassembled WGS sequence"/>
</dbReference>
<evidence type="ECO:0000313" key="1">
    <source>
        <dbReference type="EMBL" id="PDO11145.1"/>
    </source>
</evidence>
<proteinExistence type="predicted"/>
<accession>A0A2A6E2C5</accession>
<evidence type="ECO:0000313" key="2">
    <source>
        <dbReference type="Proteomes" id="UP000243688"/>
    </source>
</evidence>